<name>A0AAJ1X4N8_9RHOB</name>
<evidence type="ECO:0000313" key="5">
    <source>
        <dbReference type="Proteomes" id="UP001227162"/>
    </source>
</evidence>
<dbReference type="InterPro" id="IPR002048">
    <property type="entry name" value="EF_hand_dom"/>
</dbReference>
<sequence>MKTRLSALALAALLATHGAYAATPEDTDGNGSYSQEEMMAAYPDLTAEAFDEIDADGNGEIDDVEFNDASEAGMLAN</sequence>
<dbReference type="PROSITE" id="PS00018">
    <property type="entry name" value="EF_HAND_1"/>
    <property type="match status" value="1"/>
</dbReference>
<reference evidence="4" key="2">
    <citation type="submission" date="2023-04" db="EMBL/GenBank/DDBJ databases">
        <title>'Rhodoalgimonas zhirmunskyi' gen. nov., isolated from a red alga.</title>
        <authorList>
            <person name="Nedashkovskaya O.I."/>
            <person name="Otstavnykh N.Y."/>
            <person name="Bystritskaya E.P."/>
            <person name="Balabanova L.A."/>
            <person name="Isaeva M.P."/>
        </authorList>
    </citation>
    <scope>NUCLEOTIDE SEQUENCE</scope>
    <source>
        <strain evidence="4">10Alg 79</strain>
    </source>
</reference>
<evidence type="ECO:0000256" key="2">
    <source>
        <dbReference type="SAM" id="SignalP"/>
    </source>
</evidence>
<feature type="signal peptide" evidence="2">
    <location>
        <begin position="1"/>
        <end position="21"/>
    </location>
</feature>
<dbReference type="GO" id="GO:0005509">
    <property type="term" value="F:calcium ion binding"/>
    <property type="evidence" value="ECO:0007669"/>
    <property type="project" value="InterPro"/>
</dbReference>
<protein>
    <submittedName>
        <fullName evidence="4">EF-hand domain-containing protein</fullName>
    </submittedName>
</protein>
<feature type="domain" description="EF-hand" evidence="3">
    <location>
        <begin position="41"/>
        <end position="76"/>
    </location>
</feature>
<proteinExistence type="predicted"/>
<gene>
    <name evidence="4" type="ORF">NOI20_04215</name>
</gene>
<dbReference type="InterPro" id="IPR011992">
    <property type="entry name" value="EF-hand-dom_pair"/>
</dbReference>
<keyword evidence="5" id="KW-1185">Reference proteome</keyword>
<dbReference type="EMBL" id="JANFFA010000001">
    <property type="protein sequence ID" value="MDQ2093304.1"/>
    <property type="molecule type" value="Genomic_DNA"/>
</dbReference>
<dbReference type="Gene3D" id="1.10.238.10">
    <property type="entry name" value="EF-hand"/>
    <property type="match status" value="1"/>
</dbReference>
<keyword evidence="2" id="KW-0732">Signal</keyword>
<dbReference type="SUPFAM" id="SSF47473">
    <property type="entry name" value="EF-hand"/>
    <property type="match status" value="1"/>
</dbReference>
<feature type="compositionally biased region" description="Acidic residues" evidence="1">
    <location>
        <begin position="57"/>
        <end position="68"/>
    </location>
</feature>
<dbReference type="AlphaFoldDB" id="A0AAJ1X4N8"/>
<reference evidence="4" key="1">
    <citation type="submission" date="2022-07" db="EMBL/GenBank/DDBJ databases">
        <authorList>
            <person name="Otstavnykh N."/>
            <person name="Isaeva M."/>
            <person name="Bystritskaya E."/>
        </authorList>
    </citation>
    <scope>NUCLEOTIDE SEQUENCE</scope>
    <source>
        <strain evidence="4">10Alg 79</strain>
    </source>
</reference>
<dbReference type="RefSeq" id="WP_317624897.1">
    <property type="nucleotide sequence ID" value="NZ_JANFFA010000001.1"/>
</dbReference>
<feature type="chain" id="PRO_5042592296" evidence="2">
    <location>
        <begin position="22"/>
        <end position="77"/>
    </location>
</feature>
<evidence type="ECO:0000256" key="1">
    <source>
        <dbReference type="SAM" id="MobiDB-lite"/>
    </source>
</evidence>
<evidence type="ECO:0000259" key="3">
    <source>
        <dbReference type="PROSITE" id="PS50222"/>
    </source>
</evidence>
<comment type="caution">
    <text evidence="4">The sequence shown here is derived from an EMBL/GenBank/DDBJ whole genome shotgun (WGS) entry which is preliminary data.</text>
</comment>
<dbReference type="PROSITE" id="PS50222">
    <property type="entry name" value="EF_HAND_2"/>
    <property type="match status" value="1"/>
</dbReference>
<organism evidence="4 5">
    <name type="scientific">Rhodalgimonas zhirmunskyi</name>
    <dbReference type="NCBI Taxonomy" id="2964767"/>
    <lineage>
        <taxon>Bacteria</taxon>
        <taxon>Pseudomonadati</taxon>
        <taxon>Pseudomonadota</taxon>
        <taxon>Alphaproteobacteria</taxon>
        <taxon>Rhodobacterales</taxon>
        <taxon>Roseobacteraceae</taxon>
        <taxon>Rhodalgimonas</taxon>
    </lineage>
</organism>
<dbReference type="Proteomes" id="UP001227162">
    <property type="component" value="Unassembled WGS sequence"/>
</dbReference>
<feature type="region of interest" description="Disordered" evidence="1">
    <location>
        <begin position="57"/>
        <end position="77"/>
    </location>
</feature>
<accession>A0AAJ1X4N8</accession>
<dbReference type="InterPro" id="IPR018247">
    <property type="entry name" value="EF_Hand_1_Ca_BS"/>
</dbReference>
<evidence type="ECO:0000313" key="4">
    <source>
        <dbReference type="EMBL" id="MDQ2093304.1"/>
    </source>
</evidence>